<reference evidence="5" key="1">
    <citation type="submission" date="2017-05" db="EMBL/GenBank/DDBJ databases">
        <title>The Genome Sequence of Enterococcus sp. 4G2_DIV0659.</title>
        <authorList>
            <consortium name="The Broad Institute Genomics Platform"/>
            <consortium name="The Broad Institute Genomic Center for Infectious Diseases"/>
            <person name="Earl A."/>
            <person name="Manson A."/>
            <person name="Schwartman J."/>
            <person name="Gilmore M."/>
            <person name="Abouelleil A."/>
            <person name="Cao P."/>
            <person name="Chapman S."/>
            <person name="Cusick C."/>
            <person name="Shea T."/>
            <person name="Young S."/>
            <person name="Neafsey D."/>
            <person name="Nusbaum C."/>
            <person name="Birren B."/>
        </authorList>
    </citation>
    <scope>NUCLEOTIDE SEQUENCE [LARGE SCALE GENOMIC DNA]</scope>
    <source>
        <strain evidence="5">4G2_DIV0659</strain>
    </source>
</reference>
<evidence type="ECO:0000259" key="3">
    <source>
        <dbReference type="Pfam" id="PF13731"/>
    </source>
</evidence>
<dbReference type="EMBL" id="NGLE01000002">
    <property type="protein sequence ID" value="OTO08767.1"/>
    <property type="molecule type" value="Genomic_DNA"/>
</dbReference>
<evidence type="ECO:0000313" key="6">
    <source>
        <dbReference type="Proteomes" id="UP000195139"/>
    </source>
</evidence>
<feature type="region of interest" description="Disordered" evidence="1">
    <location>
        <begin position="41"/>
        <end position="60"/>
    </location>
</feature>
<feature type="chain" id="PRO_5038369769" description="WxL domain-containing protein" evidence="2">
    <location>
        <begin position="23"/>
        <end position="289"/>
    </location>
</feature>
<dbReference type="AlphaFoldDB" id="A0A242CEV5"/>
<evidence type="ECO:0000313" key="4">
    <source>
        <dbReference type="EMBL" id="MEI5994292.1"/>
    </source>
</evidence>
<dbReference type="EMBL" id="NGLE02000001">
    <property type="protein sequence ID" value="MEI5994292.1"/>
    <property type="molecule type" value="Genomic_DNA"/>
</dbReference>
<feature type="region of interest" description="Disordered" evidence="1">
    <location>
        <begin position="223"/>
        <end position="254"/>
    </location>
</feature>
<gene>
    <name evidence="5" type="ORF">A5880_001767</name>
    <name evidence="4" type="ORF">A5880_001850</name>
</gene>
<keyword evidence="2" id="KW-0732">Signal</keyword>
<organism evidence="5">
    <name type="scientific">Candidatus Enterococcus mansonii</name>
    <dbReference type="NCBI Taxonomy" id="1834181"/>
    <lineage>
        <taxon>Bacteria</taxon>
        <taxon>Bacillati</taxon>
        <taxon>Bacillota</taxon>
        <taxon>Bacilli</taxon>
        <taxon>Lactobacillales</taxon>
        <taxon>Enterococcaceae</taxon>
        <taxon>Enterococcus</taxon>
    </lineage>
</organism>
<dbReference type="InterPro" id="IPR027994">
    <property type="entry name" value="WxL_dom"/>
</dbReference>
<feature type="signal peptide" evidence="2">
    <location>
        <begin position="1"/>
        <end position="22"/>
    </location>
</feature>
<dbReference type="Pfam" id="PF13731">
    <property type="entry name" value="WxL"/>
    <property type="match status" value="1"/>
</dbReference>
<feature type="domain" description="WxL" evidence="3">
    <location>
        <begin position="28"/>
        <end position="287"/>
    </location>
</feature>
<reference evidence="4 6" key="2">
    <citation type="submission" date="2018-07" db="EMBL/GenBank/DDBJ databases">
        <title>The Genome Sequence of Enterococcus sp. DIV0659b.</title>
        <authorList>
            <consortium name="The Broad Institute Genomics Platform"/>
            <consortium name="The Broad Institute Genomic Center for Infectious Diseases"/>
            <person name="Earl A."/>
            <person name="Manson A."/>
            <person name="Schwartman J."/>
            <person name="Gilmore M."/>
            <person name="Abouelleil A."/>
            <person name="Cao P."/>
            <person name="Chapman S."/>
            <person name="Cusick C."/>
            <person name="Shea T."/>
            <person name="Young S."/>
            <person name="Neafsey D."/>
            <person name="Nusbaum C."/>
            <person name="Birren B."/>
        </authorList>
    </citation>
    <scope>NUCLEOTIDE SEQUENCE [LARGE SCALE GENOMIC DNA]</scope>
    <source>
        <strain evidence="4 6">4G2_DIV0659</strain>
    </source>
</reference>
<evidence type="ECO:0000256" key="2">
    <source>
        <dbReference type="SAM" id="SignalP"/>
    </source>
</evidence>
<dbReference type="Proteomes" id="UP000195139">
    <property type="component" value="Unassembled WGS sequence"/>
</dbReference>
<evidence type="ECO:0000256" key="1">
    <source>
        <dbReference type="SAM" id="MobiDB-lite"/>
    </source>
</evidence>
<name>A0A242CEV5_9ENTE</name>
<keyword evidence="6" id="KW-1185">Reference proteome</keyword>
<accession>A0A242CEV5</accession>
<dbReference type="OrthoDB" id="2182753at2"/>
<proteinExistence type="predicted"/>
<dbReference type="RefSeq" id="WP_086330681.1">
    <property type="nucleotide sequence ID" value="NZ_NGLE02000001.1"/>
</dbReference>
<protein>
    <recommendedName>
        <fullName evidence="3">WxL domain-containing protein</fullName>
    </recommendedName>
</protein>
<dbReference type="STRING" id="1834181.A5880_001767"/>
<comment type="caution">
    <text evidence="5">The sequence shown here is derived from an EMBL/GenBank/DDBJ whole genome shotgun (WGS) entry which is preliminary data.</text>
</comment>
<sequence>MKTRTLCSVALLAILGANVALPVAASADAKNLTSTGHIEYEEDTTVTPPIDHEKPEEELDDKDEIVKNPDGGSLAIDAVTKLQFMKQKAVTTDQRYYAKQVPADKNGVSDGFRGNFVQVTDKRIDSRTPWTLTAKLNKQFTTGDANDATNVLAGSTITYTNPTINGKGDDKSLFPVLGSKASTFTLSFDKTNGGNTINVMGTKTAEQGFGTFTIGFGNTAGFEGADKGKTPGLGVPTPEDSTGTPDSDPKKQDLIHNGSVQLFVPGNAIKKKAAYEAEVLWSIATTPID</sequence>
<evidence type="ECO:0000313" key="5">
    <source>
        <dbReference type="EMBL" id="OTO08767.1"/>
    </source>
</evidence>